<evidence type="ECO:0000256" key="8">
    <source>
        <dbReference type="ARBA" id="ARBA00023065"/>
    </source>
</evidence>
<keyword evidence="16" id="KW-1185">Reference proteome</keyword>
<keyword evidence="9 13" id="KW-0472">Membrane</keyword>
<evidence type="ECO:0000256" key="7">
    <source>
        <dbReference type="ARBA" id="ARBA00023053"/>
    </source>
</evidence>
<protein>
    <submittedName>
        <fullName evidence="14 15">Uncharacterized protein</fullName>
    </submittedName>
</protein>
<name>E0VZ77_PEDHC</name>
<dbReference type="VEuPathDB" id="VectorBase:PHUM527890"/>
<evidence type="ECO:0000256" key="3">
    <source>
        <dbReference type="ARBA" id="ARBA00022448"/>
    </source>
</evidence>
<dbReference type="Pfam" id="PF00858">
    <property type="entry name" value="ASC"/>
    <property type="match status" value="1"/>
</dbReference>
<evidence type="ECO:0000256" key="9">
    <source>
        <dbReference type="ARBA" id="ARBA00023136"/>
    </source>
</evidence>
<organism>
    <name type="scientific">Pediculus humanus subsp. corporis</name>
    <name type="common">Body louse</name>
    <dbReference type="NCBI Taxonomy" id="121224"/>
    <lineage>
        <taxon>Eukaryota</taxon>
        <taxon>Metazoa</taxon>
        <taxon>Ecdysozoa</taxon>
        <taxon>Arthropoda</taxon>
        <taxon>Hexapoda</taxon>
        <taxon>Insecta</taxon>
        <taxon>Pterygota</taxon>
        <taxon>Neoptera</taxon>
        <taxon>Paraneoptera</taxon>
        <taxon>Psocodea</taxon>
        <taxon>Troctomorpha</taxon>
        <taxon>Phthiraptera</taxon>
        <taxon>Anoplura</taxon>
        <taxon>Pediculidae</taxon>
        <taxon>Pediculus</taxon>
    </lineage>
</organism>
<proteinExistence type="inferred from homology"/>
<dbReference type="EMBL" id="DS235850">
    <property type="protein sequence ID" value="EEB18683.1"/>
    <property type="molecule type" value="Genomic_DNA"/>
</dbReference>
<dbReference type="CTD" id="8235012"/>
<gene>
    <name evidence="15" type="primary">8235012</name>
    <name evidence="14" type="ORF">Phum_PHUM527890</name>
</gene>
<evidence type="ECO:0000313" key="16">
    <source>
        <dbReference type="Proteomes" id="UP000009046"/>
    </source>
</evidence>
<dbReference type="HOGENOM" id="CLU_636584_0_0_1"/>
<keyword evidence="5 12" id="KW-0812">Transmembrane</keyword>
<evidence type="ECO:0000256" key="1">
    <source>
        <dbReference type="ARBA" id="ARBA00004141"/>
    </source>
</evidence>
<dbReference type="Proteomes" id="UP000009046">
    <property type="component" value="Unassembled WGS sequence"/>
</dbReference>
<dbReference type="AlphaFoldDB" id="E0VZ77"/>
<dbReference type="EMBL" id="AAZO01006404">
    <property type="status" value="NOT_ANNOTATED_CDS"/>
    <property type="molecule type" value="Genomic_DNA"/>
</dbReference>
<dbReference type="GO" id="GO:0005886">
    <property type="term" value="C:plasma membrane"/>
    <property type="evidence" value="ECO:0007669"/>
    <property type="project" value="TreeGrafter"/>
</dbReference>
<keyword evidence="10 12" id="KW-0739">Sodium transport</keyword>
<keyword evidence="7" id="KW-0915">Sodium</keyword>
<evidence type="ECO:0000256" key="11">
    <source>
        <dbReference type="ARBA" id="ARBA00023303"/>
    </source>
</evidence>
<reference evidence="15" key="3">
    <citation type="submission" date="2020-05" db="UniProtKB">
        <authorList>
            <consortium name="EnsemblMetazoa"/>
        </authorList>
    </citation>
    <scope>IDENTIFICATION</scope>
    <source>
        <strain evidence="15">USDA</strain>
    </source>
</reference>
<accession>E0VZ77</accession>
<evidence type="ECO:0000256" key="10">
    <source>
        <dbReference type="ARBA" id="ARBA00023201"/>
    </source>
</evidence>
<evidence type="ECO:0000256" key="2">
    <source>
        <dbReference type="ARBA" id="ARBA00007193"/>
    </source>
</evidence>
<evidence type="ECO:0000256" key="12">
    <source>
        <dbReference type="RuleBase" id="RU000679"/>
    </source>
</evidence>
<dbReference type="PANTHER" id="PTHR11690">
    <property type="entry name" value="AMILORIDE-SENSITIVE SODIUM CHANNEL-RELATED"/>
    <property type="match status" value="1"/>
</dbReference>
<keyword evidence="11 12" id="KW-0407">Ion channel</keyword>
<evidence type="ECO:0000256" key="5">
    <source>
        <dbReference type="ARBA" id="ARBA00022692"/>
    </source>
</evidence>
<keyword evidence="6 13" id="KW-1133">Transmembrane helix</keyword>
<dbReference type="OrthoDB" id="7939651at2759"/>
<dbReference type="InterPro" id="IPR001873">
    <property type="entry name" value="ENaC"/>
</dbReference>
<dbReference type="KEGG" id="phu:Phum_PHUM527890"/>
<keyword evidence="8 12" id="KW-0406">Ion transport</keyword>
<keyword evidence="4 12" id="KW-0894">Sodium channel</keyword>
<dbReference type="EnsemblMetazoa" id="PHUM527890-RA">
    <property type="protein sequence ID" value="PHUM527890-PA"/>
    <property type="gene ID" value="PHUM527890"/>
</dbReference>
<dbReference type="STRING" id="121224.E0VZ77"/>
<dbReference type="PANTHER" id="PTHR11690:SF248">
    <property type="entry name" value="PICKPOCKET 17, ISOFORM A"/>
    <property type="match status" value="1"/>
</dbReference>
<dbReference type="eggNOG" id="KOG4294">
    <property type="taxonomic scope" value="Eukaryota"/>
</dbReference>
<dbReference type="OMA" id="YATCWMN"/>
<comment type="similarity">
    <text evidence="2 12">Belongs to the amiloride-sensitive sodium channel (TC 1.A.6) family.</text>
</comment>
<comment type="subcellular location">
    <subcellularLocation>
        <location evidence="1">Membrane</location>
        <topology evidence="1">Multi-pass membrane protein</topology>
    </subcellularLocation>
</comment>
<dbReference type="FunCoup" id="E0VZ77">
    <property type="interactions" value="3"/>
</dbReference>
<dbReference type="GO" id="GO:0015280">
    <property type="term" value="F:ligand-gated sodium channel activity"/>
    <property type="evidence" value="ECO:0007669"/>
    <property type="project" value="TreeGrafter"/>
</dbReference>
<evidence type="ECO:0000256" key="6">
    <source>
        <dbReference type="ARBA" id="ARBA00022989"/>
    </source>
</evidence>
<dbReference type="EMBL" id="AAZO01006403">
    <property type="status" value="NOT_ANNOTATED_CDS"/>
    <property type="molecule type" value="Genomic_DNA"/>
</dbReference>
<feature type="transmembrane region" description="Helical" evidence="13">
    <location>
        <begin position="27"/>
        <end position="44"/>
    </location>
</feature>
<keyword evidence="3 12" id="KW-0813">Transport</keyword>
<dbReference type="GeneID" id="8235012"/>
<evidence type="ECO:0000256" key="13">
    <source>
        <dbReference type="SAM" id="Phobius"/>
    </source>
</evidence>
<evidence type="ECO:0000313" key="14">
    <source>
        <dbReference type="EMBL" id="EEB18683.1"/>
    </source>
</evidence>
<sequence>MVQIPSKTNRIWKKIQEWLFQQRFQDWIKWVVVGICLLIVYIQLVECCYKLKNPPITSHSILSLNDSLFYPAVTICREPPYNKEVFPKFNFPVDHIGSFPYSSFWKNYPYDIYNISDFWNEAVYDQSVLSSCGLDRKNVNITSSLHLKNGMCHTIKPIFPVQSVGRRSGYSLFLTHDLQDYKPLVDEEPGWKIYIHEPREKFSENINLMSSRQDHVFVPVGEITEVSIDAYQFNVLRNCSDEENYSVTECEENCTINEDIKPNVPCTGPWFPNLDKRLCNNYEEMRTLLKAAFGIKYKNCCKKNCKTTHYKLFVVKRTPCPEERKLSSTAIIYFSSKTVITLEERYSYNWSDFLGEIGGTVGFLLGLSIIGAIDIISDAFKNYHHNKNQ</sequence>
<reference evidence="14" key="1">
    <citation type="submission" date="2007-04" db="EMBL/GenBank/DDBJ databases">
        <title>Annotation of Pediculus humanus corporis strain USDA.</title>
        <authorList>
            <person name="Kirkness E."/>
            <person name="Hannick L."/>
            <person name="Hass B."/>
            <person name="Bruggner R."/>
            <person name="Lawson D."/>
            <person name="Bidwell S."/>
            <person name="Joardar V."/>
            <person name="Caler E."/>
            <person name="Walenz B."/>
            <person name="Inman J."/>
            <person name="Schobel S."/>
            <person name="Galinsky K."/>
            <person name="Amedeo P."/>
            <person name="Strausberg R."/>
        </authorList>
    </citation>
    <scope>NUCLEOTIDE SEQUENCE</scope>
    <source>
        <strain evidence="14">USDA</strain>
    </source>
</reference>
<dbReference type="Gene3D" id="1.10.287.770">
    <property type="entry name" value="YojJ-like"/>
    <property type="match status" value="1"/>
</dbReference>
<dbReference type="InParanoid" id="E0VZ77"/>
<evidence type="ECO:0000256" key="4">
    <source>
        <dbReference type="ARBA" id="ARBA00022461"/>
    </source>
</evidence>
<reference evidence="14" key="2">
    <citation type="submission" date="2007-04" db="EMBL/GenBank/DDBJ databases">
        <title>The genome of the human body louse.</title>
        <authorList>
            <consortium name="The Human Body Louse Genome Consortium"/>
            <person name="Kirkness E."/>
            <person name="Walenz B."/>
            <person name="Hass B."/>
            <person name="Bruggner R."/>
            <person name="Strausberg R."/>
        </authorList>
    </citation>
    <scope>NUCLEOTIDE SEQUENCE</scope>
    <source>
        <strain evidence="14">USDA</strain>
    </source>
</reference>
<dbReference type="RefSeq" id="XP_002431421.1">
    <property type="nucleotide sequence ID" value="XM_002431376.1"/>
</dbReference>
<evidence type="ECO:0000313" key="15">
    <source>
        <dbReference type="EnsemblMetazoa" id="PHUM527890-PA"/>
    </source>
</evidence>